<dbReference type="InterPro" id="IPR010982">
    <property type="entry name" value="Lambda_DNA-bd_dom_sf"/>
</dbReference>
<keyword evidence="3" id="KW-1185">Reference proteome</keyword>
<dbReference type="SUPFAM" id="SSF47413">
    <property type="entry name" value="lambda repressor-like DNA-binding domains"/>
    <property type="match status" value="1"/>
</dbReference>
<dbReference type="PROSITE" id="PS50943">
    <property type="entry name" value="HTH_CROC1"/>
    <property type="match status" value="1"/>
</dbReference>
<gene>
    <name evidence="2" type="ORF">ACFSE1_02645</name>
</gene>
<dbReference type="Proteomes" id="UP001597322">
    <property type="component" value="Unassembled WGS sequence"/>
</dbReference>
<accession>A0ABW4LZ08</accession>
<evidence type="ECO:0000313" key="3">
    <source>
        <dbReference type="Proteomes" id="UP001597322"/>
    </source>
</evidence>
<reference evidence="3" key="1">
    <citation type="journal article" date="2019" name="Int. J. Syst. Evol. Microbiol.">
        <title>The Global Catalogue of Microorganisms (GCM) 10K type strain sequencing project: providing services to taxonomists for standard genome sequencing and annotation.</title>
        <authorList>
            <consortium name="The Broad Institute Genomics Platform"/>
            <consortium name="The Broad Institute Genome Sequencing Center for Infectious Disease"/>
            <person name="Wu L."/>
            <person name="Ma J."/>
        </authorList>
    </citation>
    <scope>NUCLEOTIDE SEQUENCE [LARGE SCALE GENOMIC DNA]</scope>
    <source>
        <strain evidence="3">CG52</strain>
    </source>
</reference>
<dbReference type="Pfam" id="PF13560">
    <property type="entry name" value="HTH_31"/>
    <property type="match status" value="1"/>
</dbReference>
<proteinExistence type="predicted"/>
<dbReference type="CDD" id="cd00093">
    <property type="entry name" value="HTH_XRE"/>
    <property type="match status" value="1"/>
</dbReference>
<dbReference type="Gene3D" id="1.10.260.40">
    <property type="entry name" value="lambda repressor-like DNA-binding domains"/>
    <property type="match status" value="1"/>
</dbReference>
<evidence type="ECO:0000259" key="1">
    <source>
        <dbReference type="PROSITE" id="PS50943"/>
    </source>
</evidence>
<comment type="caution">
    <text evidence="2">The sequence shown here is derived from an EMBL/GenBank/DDBJ whole genome shotgun (WGS) entry which is preliminary data.</text>
</comment>
<feature type="domain" description="HTH cro/C1-type" evidence="1">
    <location>
        <begin position="20"/>
        <end position="74"/>
    </location>
</feature>
<name>A0ABW4LZ08_9HYPH</name>
<organism evidence="2 3">
    <name type="scientific">Rhizobium helianthi</name>
    <dbReference type="NCBI Taxonomy" id="1132695"/>
    <lineage>
        <taxon>Bacteria</taxon>
        <taxon>Pseudomonadati</taxon>
        <taxon>Pseudomonadota</taxon>
        <taxon>Alphaproteobacteria</taxon>
        <taxon>Hyphomicrobiales</taxon>
        <taxon>Rhizobiaceae</taxon>
        <taxon>Rhizobium/Agrobacterium group</taxon>
        <taxon>Rhizobium</taxon>
    </lineage>
</organism>
<dbReference type="EMBL" id="JBHUEQ010000003">
    <property type="protein sequence ID" value="MFD1744351.1"/>
    <property type="molecule type" value="Genomic_DNA"/>
</dbReference>
<evidence type="ECO:0000313" key="2">
    <source>
        <dbReference type="EMBL" id="MFD1744351.1"/>
    </source>
</evidence>
<dbReference type="RefSeq" id="WP_377396137.1">
    <property type="nucleotide sequence ID" value="NZ_JBHUEQ010000003.1"/>
</dbReference>
<dbReference type="InterPro" id="IPR001387">
    <property type="entry name" value="Cro/C1-type_HTH"/>
</dbReference>
<sequence>MISARQLQPAASEDTIGGRISLAREALEMTVAQAAEQLGRTAEEWANWESDRCAPPPALLHEIAATLQVTLCWLLTGRGVGPSWEDLLENVPPYRVEPATLRLVR</sequence>
<dbReference type="SMART" id="SM00530">
    <property type="entry name" value="HTH_XRE"/>
    <property type="match status" value="1"/>
</dbReference>
<protein>
    <submittedName>
        <fullName evidence="2">Helix-turn-helix domain-containing protein</fullName>
    </submittedName>
</protein>